<comment type="caution">
    <text evidence="2">The sequence shown here is derived from an EMBL/GenBank/DDBJ whole genome shotgun (WGS) entry which is preliminary data.</text>
</comment>
<sequence length="74" mass="8403">MARFSKGTVPNKTKWPDSGREPCQTRRNGPIQEENRAKTNEMARFSKGTVPKSAKWPDSAREPCQSKQNCPIQQ</sequence>
<feature type="compositionally biased region" description="Basic and acidic residues" evidence="1">
    <location>
        <begin position="14"/>
        <end position="24"/>
    </location>
</feature>
<feature type="compositionally biased region" description="Polar residues" evidence="1">
    <location>
        <begin position="65"/>
        <end position="74"/>
    </location>
</feature>
<dbReference type="EMBL" id="PZJH01000003">
    <property type="protein sequence ID" value="RAK44784.1"/>
    <property type="molecule type" value="Genomic_DNA"/>
</dbReference>
<protein>
    <submittedName>
        <fullName evidence="2">Uncharacterized protein</fullName>
    </submittedName>
</protein>
<organism evidence="2 3">
    <name type="scientific">Macrococcus epidermidis</name>
    <dbReference type="NCBI Taxonomy" id="1902580"/>
    <lineage>
        <taxon>Bacteria</taxon>
        <taxon>Bacillati</taxon>
        <taxon>Bacillota</taxon>
        <taxon>Bacilli</taxon>
        <taxon>Bacillales</taxon>
        <taxon>Staphylococcaceae</taxon>
        <taxon>Macrococcus</taxon>
    </lineage>
</organism>
<gene>
    <name evidence="2" type="ORF">BHU61_08725</name>
</gene>
<dbReference type="AlphaFoldDB" id="A0A327ZTE9"/>
<feature type="region of interest" description="Disordered" evidence="1">
    <location>
        <begin position="1"/>
        <end position="74"/>
    </location>
</feature>
<name>A0A327ZTE9_9STAP</name>
<keyword evidence="3" id="KW-1185">Reference proteome</keyword>
<reference evidence="2 3" key="1">
    <citation type="journal article" date="2018" name="Front. Microbiol.">
        <title>Description and Comparative Genomics of Macrococcus caseolyticus subsp. hominis subsp. nov., Macrococcus goetzii sp. nov., Macrococcus epidermidis sp. nov., and Macrococcus bohemicus sp. nov., Novel Macrococci From Human Clinical Material With Virulence Potential and Suspected Uptake of Foreign DNA by Natural Transformation.</title>
        <authorList>
            <person name="Maslanova I."/>
            <person name="Wertheimer Z."/>
            <person name="Sedlacek I."/>
            <person name="Svec P."/>
            <person name="Indrakova A."/>
            <person name="Kovarovic V."/>
            <person name="Schumann P."/>
            <person name="Sproer C."/>
            <person name="Kralova S."/>
            <person name="Sedo O."/>
            <person name="Kristofova L."/>
            <person name="Vrbovska V."/>
            <person name="Fuzik T."/>
            <person name="Petras P."/>
            <person name="Zdrahal Z."/>
            <person name="Ruzickova V."/>
            <person name="Doskar J."/>
            <person name="Pantucek R."/>
        </authorList>
    </citation>
    <scope>NUCLEOTIDE SEQUENCE [LARGE SCALE GENOMIC DNA]</scope>
    <source>
        <strain evidence="2 3">01/688</strain>
    </source>
</reference>
<proteinExistence type="predicted"/>
<evidence type="ECO:0000313" key="3">
    <source>
        <dbReference type="Proteomes" id="UP000249808"/>
    </source>
</evidence>
<evidence type="ECO:0000313" key="2">
    <source>
        <dbReference type="EMBL" id="RAK44784.1"/>
    </source>
</evidence>
<accession>A0A327ZTE9</accession>
<dbReference type="Proteomes" id="UP000249808">
    <property type="component" value="Unassembled WGS sequence"/>
</dbReference>
<evidence type="ECO:0000256" key="1">
    <source>
        <dbReference type="SAM" id="MobiDB-lite"/>
    </source>
</evidence>